<dbReference type="InterPro" id="IPR029058">
    <property type="entry name" value="AB_hydrolase_fold"/>
</dbReference>
<evidence type="ECO:0000313" key="2">
    <source>
        <dbReference type="Proteomes" id="UP001596435"/>
    </source>
</evidence>
<organism evidence="1 2">
    <name type="scientific">Kitasatospora paranensis</name>
    <dbReference type="NCBI Taxonomy" id="258053"/>
    <lineage>
        <taxon>Bacteria</taxon>
        <taxon>Bacillati</taxon>
        <taxon>Actinomycetota</taxon>
        <taxon>Actinomycetes</taxon>
        <taxon>Kitasatosporales</taxon>
        <taxon>Streptomycetaceae</taxon>
        <taxon>Kitasatospora</taxon>
    </lineage>
</organism>
<dbReference type="Proteomes" id="UP001596435">
    <property type="component" value="Unassembled WGS sequence"/>
</dbReference>
<evidence type="ECO:0000313" key="1">
    <source>
        <dbReference type="EMBL" id="MFC7179993.1"/>
    </source>
</evidence>
<dbReference type="EMBL" id="JBHTAJ010000015">
    <property type="protein sequence ID" value="MFC7179993.1"/>
    <property type="molecule type" value="Genomic_DNA"/>
</dbReference>
<keyword evidence="1" id="KW-0418">Kinase</keyword>
<proteinExistence type="predicted"/>
<gene>
    <name evidence="1" type="ORF">ACFQMG_10530</name>
</gene>
<keyword evidence="1" id="KW-0808">Transferase</keyword>
<dbReference type="GO" id="GO:0016301">
    <property type="term" value="F:kinase activity"/>
    <property type="evidence" value="ECO:0007669"/>
    <property type="project" value="UniProtKB-KW"/>
</dbReference>
<accession>A0ABW2FYH7</accession>
<reference evidence="2" key="1">
    <citation type="journal article" date="2019" name="Int. J. Syst. Evol. Microbiol.">
        <title>The Global Catalogue of Microorganisms (GCM) 10K type strain sequencing project: providing services to taxonomists for standard genome sequencing and annotation.</title>
        <authorList>
            <consortium name="The Broad Institute Genomics Platform"/>
            <consortium name="The Broad Institute Genome Sequencing Center for Infectious Disease"/>
            <person name="Wu L."/>
            <person name="Ma J."/>
        </authorList>
    </citation>
    <scope>NUCLEOTIDE SEQUENCE [LARGE SCALE GENOMIC DNA]</scope>
    <source>
        <strain evidence="2">CGMCC 1.12859</strain>
    </source>
</reference>
<dbReference type="SUPFAM" id="SSF53474">
    <property type="entry name" value="alpha/beta-Hydrolases"/>
    <property type="match status" value="1"/>
</dbReference>
<dbReference type="RefSeq" id="WP_380230949.1">
    <property type="nucleotide sequence ID" value="NZ_JBHSVH010000002.1"/>
</dbReference>
<comment type="caution">
    <text evidence="1">The sequence shown here is derived from an EMBL/GenBank/DDBJ whole genome shotgun (WGS) entry which is preliminary data.</text>
</comment>
<sequence>MAAPIGGLPYWEVRFDRDGRLLDDDGLVAALPGSGVRELFVFCHGWNSSDTGARALYAYTFGELAAQIDSFVPSWHGKAGVVGVFWPSMLFPEDAPDSPSTASTPAELATALAPAFAPAEQAKLTGITALLDKQPEDAEQLQAFHRLVGGLVTSPPLAAEDTGQQAVLDKPTGEVFSALAGLASEQGDAQGLPNPFKVLWHGAREALRTASYYEMKNRAGVIGRDGLGPLLGRCAGNGRRVHLMGHSFGARLVAFALPGLPDGIGSPVASVLLVQGAFSHFGFAAPMPVDIDRNGFLAPYFDRVAGPLQSTFSLADRAVGWWYPAASMLNNEDDQAASDLTYRWGGMGHDGFQQGGVDQFDLRPAGEPYPLQGRHFYRLCGDEVIKADQSPFAGAHGDIKHPEVVWAALAGATTGLDLAV</sequence>
<protein>
    <submittedName>
        <fullName evidence="1">Serine-threonine protein kinase</fullName>
    </submittedName>
</protein>
<name>A0ABW2FYH7_9ACTN</name>
<keyword evidence="2" id="KW-1185">Reference proteome</keyword>